<keyword evidence="4" id="KW-0234">DNA repair</keyword>
<dbReference type="HAMAP" id="MF_00031">
    <property type="entry name" value="DNA_HJ_migration_RuvA"/>
    <property type="match status" value="1"/>
</dbReference>
<dbReference type="Gene3D" id="2.40.50.140">
    <property type="entry name" value="Nucleic acid-binding proteins"/>
    <property type="match status" value="1"/>
</dbReference>
<dbReference type="EMBL" id="UINC01231623">
    <property type="protein sequence ID" value="SVE64233.1"/>
    <property type="molecule type" value="Genomic_DNA"/>
</dbReference>
<evidence type="ECO:0000256" key="3">
    <source>
        <dbReference type="ARBA" id="ARBA00023125"/>
    </source>
</evidence>
<dbReference type="GO" id="GO:0005524">
    <property type="term" value="F:ATP binding"/>
    <property type="evidence" value="ECO:0007669"/>
    <property type="project" value="InterPro"/>
</dbReference>
<dbReference type="SUPFAM" id="SSF47781">
    <property type="entry name" value="RuvA domain 2-like"/>
    <property type="match status" value="1"/>
</dbReference>
<dbReference type="GO" id="GO:0009378">
    <property type="term" value="F:four-way junction helicase activity"/>
    <property type="evidence" value="ECO:0007669"/>
    <property type="project" value="InterPro"/>
</dbReference>
<gene>
    <name evidence="6" type="ORF">METZ01_LOCUS517087</name>
</gene>
<evidence type="ECO:0000256" key="2">
    <source>
        <dbReference type="ARBA" id="ARBA00022763"/>
    </source>
</evidence>
<dbReference type="InterPro" id="IPR010994">
    <property type="entry name" value="RuvA_2-like"/>
</dbReference>
<accession>A0A383F6E4</accession>
<dbReference type="InterPro" id="IPR012340">
    <property type="entry name" value="NA-bd_OB-fold"/>
</dbReference>
<keyword evidence="1" id="KW-0963">Cytoplasm</keyword>
<proteinExistence type="inferred from homology"/>
<organism evidence="6">
    <name type="scientific">marine metagenome</name>
    <dbReference type="NCBI Taxonomy" id="408172"/>
    <lineage>
        <taxon>unclassified sequences</taxon>
        <taxon>metagenomes</taxon>
        <taxon>ecological metagenomes</taxon>
    </lineage>
</organism>
<evidence type="ECO:0000259" key="5">
    <source>
        <dbReference type="Pfam" id="PF01330"/>
    </source>
</evidence>
<keyword evidence="2" id="KW-0227">DNA damage</keyword>
<dbReference type="GO" id="GO:0003677">
    <property type="term" value="F:DNA binding"/>
    <property type="evidence" value="ECO:0007669"/>
    <property type="project" value="UniProtKB-KW"/>
</dbReference>
<reference evidence="6" key="1">
    <citation type="submission" date="2018-05" db="EMBL/GenBank/DDBJ databases">
        <authorList>
            <person name="Lanie J.A."/>
            <person name="Ng W.-L."/>
            <person name="Kazmierczak K.M."/>
            <person name="Andrzejewski T.M."/>
            <person name="Davidsen T.M."/>
            <person name="Wayne K.J."/>
            <person name="Tettelin H."/>
            <person name="Glass J.I."/>
            <person name="Rusch D."/>
            <person name="Podicherti R."/>
            <person name="Tsui H.-C.T."/>
            <person name="Winkler M.E."/>
        </authorList>
    </citation>
    <scope>NUCLEOTIDE SEQUENCE</scope>
</reference>
<keyword evidence="3" id="KW-0238">DNA-binding</keyword>
<dbReference type="Gene3D" id="1.10.150.20">
    <property type="entry name" value="5' to 3' exonuclease, C-terminal subdomain"/>
    <property type="match status" value="1"/>
</dbReference>
<dbReference type="InterPro" id="IPR013849">
    <property type="entry name" value="DNA_helicase_Holl-junc_RuvA_I"/>
</dbReference>
<dbReference type="GO" id="GO:0006281">
    <property type="term" value="P:DNA repair"/>
    <property type="evidence" value="ECO:0007669"/>
    <property type="project" value="UniProtKB-KW"/>
</dbReference>
<dbReference type="Pfam" id="PF01330">
    <property type="entry name" value="RuvA_N"/>
    <property type="match status" value="1"/>
</dbReference>
<name>A0A383F6E4_9ZZZZ</name>
<evidence type="ECO:0000313" key="6">
    <source>
        <dbReference type="EMBL" id="SVE64233.1"/>
    </source>
</evidence>
<dbReference type="SUPFAM" id="SSF50249">
    <property type="entry name" value="Nucleic acid-binding proteins"/>
    <property type="match status" value="1"/>
</dbReference>
<dbReference type="Pfam" id="PF14520">
    <property type="entry name" value="HHH_5"/>
    <property type="match status" value="1"/>
</dbReference>
<dbReference type="InterPro" id="IPR000085">
    <property type="entry name" value="RuvA"/>
</dbReference>
<feature type="non-terminal residue" evidence="6">
    <location>
        <position position="155"/>
    </location>
</feature>
<evidence type="ECO:0000256" key="1">
    <source>
        <dbReference type="ARBA" id="ARBA00022490"/>
    </source>
</evidence>
<evidence type="ECO:0000256" key="4">
    <source>
        <dbReference type="ARBA" id="ARBA00023204"/>
    </source>
</evidence>
<protein>
    <recommendedName>
        <fullName evidence="5">DNA helicase Holliday junction RuvA type domain-containing protein</fullName>
    </recommendedName>
</protein>
<dbReference type="GO" id="GO:0006310">
    <property type="term" value="P:DNA recombination"/>
    <property type="evidence" value="ECO:0007669"/>
    <property type="project" value="InterPro"/>
</dbReference>
<sequence>MIAYLEGQILSTDSGVLVVKTLSGVGYAANTPQPLLVRLKVGDEVVLHVHTQVREDEISLYGFATTAERHLFELIIRTSGVGPKMALGVLSVMLPQELIDSVQQGDANRFAQVPGIGKKTAAKLCLDMRDQLKKHPVPGLEAVMDGVADFELPGR</sequence>
<dbReference type="NCBIfam" id="TIGR00084">
    <property type="entry name" value="ruvA"/>
    <property type="match status" value="1"/>
</dbReference>
<feature type="domain" description="DNA helicase Holliday junction RuvA type" evidence="5">
    <location>
        <begin position="1"/>
        <end position="62"/>
    </location>
</feature>
<dbReference type="AlphaFoldDB" id="A0A383F6E4"/>